<dbReference type="Pfam" id="PF00536">
    <property type="entry name" value="SAM_1"/>
    <property type="match status" value="1"/>
</dbReference>
<proteinExistence type="predicted"/>
<dbReference type="Gene3D" id="1.10.150.50">
    <property type="entry name" value="Transcription Factor, Ets-1"/>
    <property type="match status" value="1"/>
</dbReference>
<keyword evidence="1" id="KW-0175">Coiled coil</keyword>
<evidence type="ECO:0000256" key="1">
    <source>
        <dbReference type="SAM" id="Coils"/>
    </source>
</evidence>
<dbReference type="OrthoDB" id="70933at2759"/>
<accession>A0A1V9YE84</accession>
<evidence type="ECO:0000259" key="2">
    <source>
        <dbReference type="PROSITE" id="PS50105"/>
    </source>
</evidence>
<dbReference type="SMART" id="SM00454">
    <property type="entry name" value="SAM"/>
    <property type="match status" value="1"/>
</dbReference>
<feature type="domain" description="SAM" evidence="2">
    <location>
        <begin position="581"/>
        <end position="642"/>
    </location>
</feature>
<feature type="coiled-coil region" evidence="1">
    <location>
        <begin position="775"/>
        <end position="809"/>
    </location>
</feature>
<organism evidence="3 4">
    <name type="scientific">Achlya hypogyna</name>
    <name type="common">Oomycete</name>
    <name type="synonym">Protoachlya hypogyna</name>
    <dbReference type="NCBI Taxonomy" id="1202772"/>
    <lineage>
        <taxon>Eukaryota</taxon>
        <taxon>Sar</taxon>
        <taxon>Stramenopiles</taxon>
        <taxon>Oomycota</taxon>
        <taxon>Saprolegniomycetes</taxon>
        <taxon>Saprolegniales</taxon>
        <taxon>Achlyaceae</taxon>
        <taxon>Achlya</taxon>
    </lineage>
</organism>
<dbReference type="CDD" id="cd09487">
    <property type="entry name" value="SAM_superfamily"/>
    <property type="match status" value="1"/>
</dbReference>
<dbReference type="SUPFAM" id="SSF47769">
    <property type="entry name" value="SAM/Pointed domain"/>
    <property type="match status" value="1"/>
</dbReference>
<dbReference type="EMBL" id="JNBR01001943">
    <property type="protein sequence ID" value="OQR84054.1"/>
    <property type="molecule type" value="Genomic_DNA"/>
</dbReference>
<dbReference type="Proteomes" id="UP000243579">
    <property type="component" value="Unassembled WGS sequence"/>
</dbReference>
<evidence type="ECO:0000313" key="3">
    <source>
        <dbReference type="EMBL" id="OQR84054.1"/>
    </source>
</evidence>
<dbReference type="InterPro" id="IPR013761">
    <property type="entry name" value="SAM/pointed_sf"/>
</dbReference>
<dbReference type="AlphaFoldDB" id="A0A1V9YE84"/>
<gene>
    <name evidence="3" type="ORF">ACHHYP_13930</name>
</gene>
<dbReference type="InterPro" id="IPR001660">
    <property type="entry name" value="SAM"/>
</dbReference>
<reference evidence="3 4" key="1">
    <citation type="journal article" date="2014" name="Genome Biol. Evol.">
        <title>The secreted proteins of Achlya hypogyna and Thraustotheca clavata identify the ancestral oomycete secretome and reveal gene acquisitions by horizontal gene transfer.</title>
        <authorList>
            <person name="Misner I."/>
            <person name="Blouin N."/>
            <person name="Leonard G."/>
            <person name="Richards T.A."/>
            <person name="Lane C.E."/>
        </authorList>
    </citation>
    <scope>NUCLEOTIDE SEQUENCE [LARGE SCALE GENOMIC DNA]</scope>
    <source>
        <strain evidence="3 4">ATCC 48635</strain>
    </source>
</reference>
<protein>
    <recommendedName>
        <fullName evidence="2">SAM domain-containing protein</fullName>
    </recommendedName>
</protein>
<dbReference type="PROSITE" id="PS50105">
    <property type="entry name" value="SAM_DOMAIN"/>
    <property type="match status" value="1"/>
</dbReference>
<name>A0A1V9YE84_ACHHY</name>
<evidence type="ECO:0000313" key="4">
    <source>
        <dbReference type="Proteomes" id="UP000243579"/>
    </source>
</evidence>
<comment type="caution">
    <text evidence="3">The sequence shown here is derived from an EMBL/GenBank/DDBJ whole genome shotgun (WGS) entry which is preliminary data.</text>
</comment>
<sequence>MEQADAAPAVAPAVAAAAPDAAQAPDVVTAAETTQAASAASVPLQPPLPHTLSATGPRLHVPRQVGLFAEAVGGYVVEHDTNSIAGDVRRMERTHHALALPSSDNYMVLPSTTSMSTVTSLLQDAFQHLSALAPVDTVVSTLEDKYADIWAEIAVAKAAENGARLRRVFAGWKQRAQLLHLVTTRADRAHARRLHRLFIAWRSRVRLLARVAAKFARATSAHVATVFQRLKRFAARSRKVQAKHRRALQTVRRGIFARWRAWAAVRRRLHRHQRRRNLKAARAAFALWRARLPVWRQTKRAVARLARALNRGHLRLQFTTWRQNHGRLCDALQERRRLALRRTFVLECCFKAWKRQLMLHYRIKRKQKAARQAAVANAMAMWKQYWLGRRALRPATWTCDLVGIWLAALFHLPLEIAATCHVTGQELLELGPKLHIDLHQPSSWAATSLERLLPQMPLFFCASHHRMQLLEAISALASPVASQAARDALARHRQSQLAMVTDLTSLRYFWAQDREMLVYVRRLDTLSLDGFLGLSTEALLRFFQPQKESHLTLLRACQEQLRGRPTAPSPLKTPTAPPPLDVAGWLESVHLAQYIPRFLQARIDSREKLAALDHAALRDRLYIHSKLHRDRLMQYITELRHSPETPATFVPLKKTHVPLAASFRLKMALNHVDDTTAPTAKPRTAATAKLQKQIRTLFFTLSRAMEDREWSLEELFTALQSSAGAVTKANFAHLLRDWSCGLSSAHIHAMWEALARADPGAKRGVGYTAFMTFFVDVFEQRYQLLTLAIQTLQDQAHKSEKQREQLGQLLQSAGRTRRILTLAGVDMTRR</sequence>
<keyword evidence="4" id="KW-1185">Reference proteome</keyword>